<dbReference type="Gene3D" id="3.40.50.1820">
    <property type="entry name" value="alpha/beta hydrolase"/>
    <property type="match status" value="1"/>
</dbReference>
<proteinExistence type="predicted"/>
<dbReference type="GO" id="GO:0005976">
    <property type="term" value="P:polysaccharide metabolic process"/>
    <property type="evidence" value="ECO:0007669"/>
    <property type="project" value="TreeGrafter"/>
</dbReference>
<dbReference type="PANTHER" id="PTHR40111">
    <property type="entry name" value="CEPHALOSPORIN-C DEACETYLASE"/>
    <property type="match status" value="1"/>
</dbReference>
<dbReference type="AlphaFoldDB" id="A0A561SX74"/>
<evidence type="ECO:0000313" key="5">
    <source>
        <dbReference type="Proteomes" id="UP000321261"/>
    </source>
</evidence>
<dbReference type="SUPFAM" id="SSF53474">
    <property type="entry name" value="alpha/beta-Hydrolases"/>
    <property type="match status" value="1"/>
</dbReference>
<evidence type="ECO:0000256" key="1">
    <source>
        <dbReference type="PIRSR" id="PIRSR639069-1"/>
    </source>
</evidence>
<dbReference type="RefSeq" id="WP_147258322.1">
    <property type="nucleotide sequence ID" value="NZ_VIWU01000001.1"/>
</dbReference>
<dbReference type="InterPro" id="IPR029058">
    <property type="entry name" value="AB_hydrolase_fold"/>
</dbReference>
<dbReference type="Proteomes" id="UP000321261">
    <property type="component" value="Unassembled WGS sequence"/>
</dbReference>
<accession>A0A561SX74</accession>
<evidence type="ECO:0000313" key="4">
    <source>
        <dbReference type="EMBL" id="TWF79468.1"/>
    </source>
</evidence>
<dbReference type="EMBL" id="VIWU01000001">
    <property type="protein sequence ID" value="TWF79468.1"/>
    <property type="molecule type" value="Genomic_DNA"/>
</dbReference>
<name>A0A561SX74_9PSEU</name>
<dbReference type="Pfam" id="PF05448">
    <property type="entry name" value="AXE1"/>
    <property type="match status" value="1"/>
</dbReference>
<feature type="active site" description="Nucleophile" evidence="1">
    <location>
        <position position="163"/>
    </location>
</feature>
<sequence length="302" mass="33485">MTQVNVYRPDDFDDFWNTTLEQVARVPLRPSFEYVAERSTDEVAVFDVHYDSWEGVRISGWYAVPREAGPHPALMLVPGYISEPVIPRSWAQKGYAAFAVAPRGKLRSNQRYDPGYPGLLVDNIVDHNTYGYRGFYVDAVRAVDAVLTRPEVDADRVGVHGSSQGGALTITTAALLPGVVTCGAAGAPYLCGFMDSARLTHSYPYEEINEYLRDHPDHEQLVAESVGYYDGINFAPNIQAPMLVYIGLEDDVCPPETGFAVHEAMKCEKELLTYERCGHDAGHHWAMEKVEAFLAGHLGVAR</sequence>
<feature type="binding site" evidence="2">
    <location>
        <position position="80"/>
    </location>
    <ligand>
        <name>substrate</name>
    </ligand>
</feature>
<reference evidence="4 5" key="1">
    <citation type="submission" date="2019-06" db="EMBL/GenBank/DDBJ databases">
        <title>Sequencing the genomes of 1000 actinobacteria strains.</title>
        <authorList>
            <person name="Klenk H.-P."/>
        </authorList>
    </citation>
    <scope>NUCLEOTIDE SEQUENCE [LARGE SCALE GENOMIC DNA]</scope>
    <source>
        <strain evidence="4 5">DSM 45671</strain>
    </source>
</reference>
<keyword evidence="5" id="KW-1185">Reference proteome</keyword>
<comment type="caution">
    <text evidence="4">The sequence shown here is derived from an EMBL/GenBank/DDBJ whole genome shotgun (WGS) entry which is preliminary data.</text>
</comment>
<dbReference type="InterPro" id="IPR039069">
    <property type="entry name" value="CE7"/>
</dbReference>
<dbReference type="OrthoDB" id="9770528at2"/>
<gene>
    <name evidence="4" type="ORF">FHX44_115401</name>
</gene>
<feature type="active site" description="Charge relay system" evidence="1">
    <location>
        <position position="250"/>
    </location>
</feature>
<dbReference type="InterPro" id="IPR008391">
    <property type="entry name" value="AXE1_dom"/>
</dbReference>
<dbReference type="PANTHER" id="PTHR40111:SF1">
    <property type="entry name" value="CEPHALOSPORIN-C DEACETYLASE"/>
    <property type="match status" value="1"/>
</dbReference>
<feature type="active site" description="Charge relay system" evidence="1">
    <location>
        <position position="279"/>
    </location>
</feature>
<evidence type="ECO:0000256" key="2">
    <source>
        <dbReference type="PIRSR" id="PIRSR639069-2"/>
    </source>
</evidence>
<organism evidence="4 5">
    <name type="scientific">Pseudonocardia hierapolitana</name>
    <dbReference type="NCBI Taxonomy" id="1128676"/>
    <lineage>
        <taxon>Bacteria</taxon>
        <taxon>Bacillati</taxon>
        <taxon>Actinomycetota</taxon>
        <taxon>Actinomycetes</taxon>
        <taxon>Pseudonocardiales</taxon>
        <taxon>Pseudonocardiaceae</taxon>
        <taxon>Pseudonocardia</taxon>
    </lineage>
</organism>
<evidence type="ECO:0000259" key="3">
    <source>
        <dbReference type="Pfam" id="PF05448"/>
    </source>
</evidence>
<protein>
    <submittedName>
        <fullName evidence="4">Cephalosporin-C deacetylase</fullName>
    </submittedName>
</protein>
<dbReference type="GO" id="GO:0052689">
    <property type="term" value="F:carboxylic ester hydrolase activity"/>
    <property type="evidence" value="ECO:0007669"/>
    <property type="project" value="TreeGrafter"/>
</dbReference>
<feature type="domain" description="Acetyl xylan esterase" evidence="3">
    <location>
        <begin position="7"/>
        <end position="295"/>
    </location>
</feature>